<accession>A0AC35TZR8</accession>
<evidence type="ECO:0000313" key="1">
    <source>
        <dbReference type="Proteomes" id="UP000095286"/>
    </source>
</evidence>
<organism evidence="1 2">
    <name type="scientific">Rhabditophanes sp. KR3021</name>
    <dbReference type="NCBI Taxonomy" id="114890"/>
    <lineage>
        <taxon>Eukaryota</taxon>
        <taxon>Metazoa</taxon>
        <taxon>Ecdysozoa</taxon>
        <taxon>Nematoda</taxon>
        <taxon>Chromadorea</taxon>
        <taxon>Rhabditida</taxon>
        <taxon>Tylenchina</taxon>
        <taxon>Panagrolaimomorpha</taxon>
        <taxon>Strongyloidoidea</taxon>
        <taxon>Alloionematidae</taxon>
        <taxon>Rhabditophanes</taxon>
    </lineage>
</organism>
<name>A0AC35TZR8_9BILA</name>
<dbReference type="Proteomes" id="UP000095286">
    <property type="component" value="Unplaced"/>
</dbReference>
<sequence>MNSNNGYQQQNAQYTPQYGNGPRSVIGQVLVSMISLVLGAAVMCLILVAQGKTAFKARKKSKSSRKKATNKSNKSPRPSKPKTDKEIMKDVQKVIAKMQSDNTLNQGVDANGQPIQPQIVVIQKPSPK</sequence>
<proteinExistence type="predicted"/>
<evidence type="ECO:0000313" key="2">
    <source>
        <dbReference type="WBParaSite" id="RSKR_0000562300.1"/>
    </source>
</evidence>
<reference evidence="2" key="1">
    <citation type="submission" date="2016-11" db="UniProtKB">
        <authorList>
            <consortium name="WormBaseParasite"/>
        </authorList>
    </citation>
    <scope>IDENTIFICATION</scope>
    <source>
        <strain evidence="2">KR3021</strain>
    </source>
</reference>
<protein>
    <submittedName>
        <fullName evidence="2">Uncharacterized protein</fullName>
    </submittedName>
</protein>
<dbReference type="WBParaSite" id="RSKR_0000562300.1">
    <property type="protein sequence ID" value="RSKR_0000562300.1"/>
    <property type="gene ID" value="RSKR_0000562300"/>
</dbReference>